<feature type="region of interest" description="Disordered" evidence="1">
    <location>
        <begin position="1"/>
        <end position="25"/>
    </location>
</feature>
<keyword evidence="3" id="KW-1185">Reference proteome</keyword>
<sequence>MSPRRNHRNARPRPEGRPEDHTRYGLESTETWQGESWVVRQVAGSSGKHYRCPGCDQLIPPGTGHVVAWEQHGTVDDRRHWHRACWNARDRRGTRPQRSRNAPRY</sequence>
<comment type="caution">
    <text evidence="2">The sequence shown here is derived from an EMBL/GenBank/DDBJ whole genome shotgun (WGS) entry which is preliminary data.</text>
</comment>
<dbReference type="Proteomes" id="UP000578686">
    <property type="component" value="Unassembled WGS sequence"/>
</dbReference>
<name>A0A7X6D1R1_9ACTN</name>
<feature type="compositionally biased region" description="Basic residues" evidence="1">
    <location>
        <begin position="1"/>
        <end position="11"/>
    </location>
</feature>
<evidence type="ECO:0000313" key="3">
    <source>
        <dbReference type="Proteomes" id="UP000578686"/>
    </source>
</evidence>
<evidence type="ECO:0000313" key="2">
    <source>
        <dbReference type="EMBL" id="NJQ06609.1"/>
    </source>
</evidence>
<dbReference type="RefSeq" id="WP_167970855.1">
    <property type="nucleotide sequence ID" value="NZ_BHZG01000454.1"/>
</dbReference>
<evidence type="ECO:0000256" key="1">
    <source>
        <dbReference type="SAM" id="MobiDB-lite"/>
    </source>
</evidence>
<feature type="compositionally biased region" description="Basic and acidic residues" evidence="1">
    <location>
        <begin position="12"/>
        <end position="24"/>
    </location>
</feature>
<reference evidence="2 3" key="1">
    <citation type="submission" date="2020-03" db="EMBL/GenBank/DDBJ databases">
        <title>Draft genome of Streptomyces sp. ventii, isolated from the Axial Seamount in the Pacific Ocean, and resequencing of the two type strains Streptomyces lonarensis strain NCL 716 and Streptomyces bohaiensis strain 11A07.</title>
        <authorList>
            <person name="Loughran R.M."/>
            <person name="Pfannmuller K.M."/>
            <person name="Wasson B.J."/>
            <person name="Deadmond M.C."/>
            <person name="Paddock B.E."/>
            <person name="Koyack M.J."/>
            <person name="Gallegos D.A."/>
            <person name="Mitchell E.A."/>
            <person name="Ushijima B."/>
            <person name="Saw J.H."/>
            <person name="Mcphail K.L."/>
            <person name="Videau P."/>
        </authorList>
    </citation>
    <scope>NUCLEOTIDE SEQUENCE [LARGE SCALE GENOMIC DNA]</scope>
    <source>
        <strain evidence="2 3">NCL716</strain>
    </source>
</reference>
<proteinExistence type="predicted"/>
<gene>
    <name evidence="2" type="ORF">HCN56_13715</name>
</gene>
<dbReference type="AlphaFoldDB" id="A0A7X6D1R1"/>
<accession>A0A7X6D1R1</accession>
<organism evidence="2 3">
    <name type="scientific">Streptomyces lonarensis</name>
    <dbReference type="NCBI Taxonomy" id="700599"/>
    <lineage>
        <taxon>Bacteria</taxon>
        <taxon>Bacillati</taxon>
        <taxon>Actinomycetota</taxon>
        <taxon>Actinomycetes</taxon>
        <taxon>Kitasatosporales</taxon>
        <taxon>Streptomycetaceae</taxon>
        <taxon>Streptomyces</taxon>
    </lineage>
</organism>
<protein>
    <submittedName>
        <fullName evidence="2">ATP/GTP-binding protein</fullName>
    </submittedName>
</protein>
<dbReference type="EMBL" id="JAAVJD010000096">
    <property type="protein sequence ID" value="NJQ06609.1"/>
    <property type="molecule type" value="Genomic_DNA"/>
</dbReference>